<sequence>MIRSNIPYLHSLAFLLGTLFLIFGIFVLFLLTLFIQKHLVSFLFLFILFLHFFTSHPFFFLNQSGILVGCQIIYHSNCQIYIYM</sequence>
<gene>
    <name evidence="2" type="ORF">BCR42DRAFT_420687</name>
</gene>
<accession>A0A1X2I8N3</accession>
<protein>
    <submittedName>
        <fullName evidence="2">Uncharacterized protein</fullName>
    </submittedName>
</protein>
<name>A0A1X2I8N3_9FUNG</name>
<keyword evidence="1" id="KW-0472">Membrane</keyword>
<evidence type="ECO:0000256" key="1">
    <source>
        <dbReference type="SAM" id="Phobius"/>
    </source>
</evidence>
<dbReference type="Proteomes" id="UP000193560">
    <property type="component" value="Unassembled WGS sequence"/>
</dbReference>
<evidence type="ECO:0000313" key="3">
    <source>
        <dbReference type="Proteomes" id="UP000193560"/>
    </source>
</evidence>
<dbReference type="EMBL" id="MCGE01000020">
    <property type="protein sequence ID" value="ORZ11809.1"/>
    <property type="molecule type" value="Genomic_DNA"/>
</dbReference>
<evidence type="ECO:0000313" key="2">
    <source>
        <dbReference type="EMBL" id="ORZ11809.1"/>
    </source>
</evidence>
<keyword evidence="3" id="KW-1185">Reference proteome</keyword>
<comment type="caution">
    <text evidence="2">The sequence shown here is derived from an EMBL/GenBank/DDBJ whole genome shotgun (WGS) entry which is preliminary data.</text>
</comment>
<keyword evidence="1" id="KW-0812">Transmembrane</keyword>
<feature type="transmembrane region" description="Helical" evidence="1">
    <location>
        <begin position="12"/>
        <end position="35"/>
    </location>
</feature>
<proteinExistence type="predicted"/>
<dbReference type="AlphaFoldDB" id="A0A1X2I8N3"/>
<keyword evidence="1" id="KW-1133">Transmembrane helix</keyword>
<feature type="transmembrane region" description="Helical" evidence="1">
    <location>
        <begin position="41"/>
        <end position="61"/>
    </location>
</feature>
<organism evidence="2 3">
    <name type="scientific">Absidia repens</name>
    <dbReference type="NCBI Taxonomy" id="90262"/>
    <lineage>
        <taxon>Eukaryota</taxon>
        <taxon>Fungi</taxon>
        <taxon>Fungi incertae sedis</taxon>
        <taxon>Mucoromycota</taxon>
        <taxon>Mucoromycotina</taxon>
        <taxon>Mucoromycetes</taxon>
        <taxon>Mucorales</taxon>
        <taxon>Cunninghamellaceae</taxon>
        <taxon>Absidia</taxon>
    </lineage>
</organism>
<reference evidence="2 3" key="1">
    <citation type="submission" date="2016-07" db="EMBL/GenBank/DDBJ databases">
        <title>Pervasive Adenine N6-methylation of Active Genes in Fungi.</title>
        <authorList>
            <consortium name="DOE Joint Genome Institute"/>
            <person name="Mondo S.J."/>
            <person name="Dannebaum R.O."/>
            <person name="Kuo R.C."/>
            <person name="Labutti K."/>
            <person name="Haridas S."/>
            <person name="Kuo A."/>
            <person name="Salamov A."/>
            <person name="Ahrendt S.R."/>
            <person name="Lipzen A."/>
            <person name="Sullivan W."/>
            <person name="Andreopoulos W.B."/>
            <person name="Clum A."/>
            <person name="Lindquist E."/>
            <person name="Daum C."/>
            <person name="Ramamoorthy G.K."/>
            <person name="Gryganskyi A."/>
            <person name="Culley D."/>
            <person name="Magnuson J.K."/>
            <person name="James T.Y."/>
            <person name="O'Malley M.A."/>
            <person name="Stajich J.E."/>
            <person name="Spatafora J.W."/>
            <person name="Visel A."/>
            <person name="Grigoriev I.V."/>
        </authorList>
    </citation>
    <scope>NUCLEOTIDE SEQUENCE [LARGE SCALE GENOMIC DNA]</scope>
    <source>
        <strain evidence="2 3">NRRL 1336</strain>
    </source>
</reference>